<reference evidence="1 2" key="2">
    <citation type="journal article" date="2010" name="Stand. Genomic Sci.">
        <title>Complete genome sequence of Nakamurella multipartita type strain (Y-104).</title>
        <authorList>
            <person name="Tice H."/>
            <person name="Mayilraj S."/>
            <person name="Sims D."/>
            <person name="Lapidus A."/>
            <person name="Nolan M."/>
            <person name="Lucas S."/>
            <person name="Glavina Del Rio T."/>
            <person name="Copeland A."/>
            <person name="Cheng J.F."/>
            <person name="Meincke L."/>
            <person name="Bruce D."/>
            <person name="Goodwin L."/>
            <person name="Pitluck S."/>
            <person name="Ivanova N."/>
            <person name="Mavromatis K."/>
            <person name="Ovchinnikova G."/>
            <person name="Pati A."/>
            <person name="Chen A."/>
            <person name="Palaniappan K."/>
            <person name="Land M."/>
            <person name="Hauser L."/>
            <person name="Chang Y.J."/>
            <person name="Jeffries C.D."/>
            <person name="Detter J.C."/>
            <person name="Brettin T."/>
            <person name="Rohde M."/>
            <person name="Goker M."/>
            <person name="Bristow J."/>
            <person name="Eisen J.A."/>
            <person name="Markowitz V."/>
            <person name="Hugenholtz P."/>
            <person name="Kyrpides N.C."/>
            <person name="Klenk H.P."/>
            <person name="Chen F."/>
        </authorList>
    </citation>
    <scope>NUCLEOTIDE SEQUENCE [LARGE SCALE GENOMIC DNA]</scope>
    <source>
        <strain evidence="2">ATCC 700099 / DSM 44233 / CIP 104796 / JCM 9543 / NBRC 105858 / Y-104</strain>
    </source>
</reference>
<name>C8X696_NAKMY</name>
<evidence type="ECO:0000313" key="1">
    <source>
        <dbReference type="EMBL" id="ACV76867.1"/>
    </source>
</evidence>
<dbReference type="EMBL" id="CP001737">
    <property type="protein sequence ID" value="ACV76867.1"/>
    <property type="molecule type" value="Genomic_DNA"/>
</dbReference>
<organism evidence="1 2">
    <name type="scientific">Nakamurella multipartita (strain ATCC 700099 / DSM 44233 / CIP 104796 / JCM 9543 / NBRC 105858 / Y-104)</name>
    <name type="common">Microsphaera multipartita</name>
    <dbReference type="NCBI Taxonomy" id="479431"/>
    <lineage>
        <taxon>Bacteria</taxon>
        <taxon>Bacillati</taxon>
        <taxon>Actinomycetota</taxon>
        <taxon>Actinomycetes</taxon>
        <taxon>Nakamurellales</taxon>
        <taxon>Nakamurellaceae</taxon>
        <taxon>Nakamurella</taxon>
    </lineage>
</organism>
<dbReference type="Proteomes" id="UP000002218">
    <property type="component" value="Chromosome"/>
</dbReference>
<reference evidence="2" key="1">
    <citation type="submission" date="2009-09" db="EMBL/GenBank/DDBJ databases">
        <title>The complete genome of Nakamurella multipartita DSM 44233.</title>
        <authorList>
            <consortium name="US DOE Joint Genome Institute (JGI-PGF)"/>
            <person name="Lucas S."/>
            <person name="Copeland A."/>
            <person name="Lapidus A."/>
            <person name="Glavina del Rio T."/>
            <person name="Dalin E."/>
            <person name="Tice H."/>
            <person name="Bruce D."/>
            <person name="Goodwin L."/>
            <person name="Pitluck S."/>
            <person name="Kyrpides N."/>
            <person name="Mavromatis K."/>
            <person name="Ivanova N."/>
            <person name="Ovchinnikova G."/>
            <person name="Sims D."/>
            <person name="Meincke L."/>
            <person name="Brettin T."/>
            <person name="Detter J.C."/>
            <person name="Han C."/>
            <person name="Larimer F."/>
            <person name="Land M."/>
            <person name="Hauser L."/>
            <person name="Markowitz V."/>
            <person name="Cheng J.-F."/>
            <person name="Hugenholtz P."/>
            <person name="Woyke T."/>
            <person name="Wu D."/>
            <person name="Klenk H.-P."/>
            <person name="Eisen J.A."/>
        </authorList>
    </citation>
    <scope>NUCLEOTIDE SEQUENCE [LARGE SCALE GENOMIC DNA]</scope>
    <source>
        <strain evidence="2">ATCC 700099 / DSM 44233 / CIP 104796 / JCM 9543 / NBRC 105858 / Y-104</strain>
    </source>
</reference>
<protein>
    <submittedName>
        <fullName evidence="1">Uncharacterized protein</fullName>
    </submittedName>
</protein>
<dbReference type="STRING" id="479431.Namu_0447"/>
<proteinExistence type="predicted"/>
<keyword evidence="2" id="KW-1185">Reference proteome</keyword>
<dbReference type="RefSeq" id="WP_015745785.1">
    <property type="nucleotide sequence ID" value="NC_013235.1"/>
</dbReference>
<dbReference type="AlphaFoldDB" id="C8X696"/>
<evidence type="ECO:0000313" key="2">
    <source>
        <dbReference type="Proteomes" id="UP000002218"/>
    </source>
</evidence>
<dbReference type="InParanoid" id="C8X696"/>
<sequence length="94" mass="10586">MNPMYTITITVLGTDAETSLREDVQSTIEVLRDGLDQWVEPGRKVRWEIRCPSGRVTAGQITVYDGANTVRDVDRHLQTVRQVLTEEATDAARI</sequence>
<dbReference type="HOGENOM" id="CLU_2383137_0_0_11"/>
<dbReference type="KEGG" id="nml:Namu_0447"/>
<gene>
    <name evidence="1" type="ordered locus">Namu_0447</name>
</gene>
<accession>C8X696</accession>